<evidence type="ECO:0000313" key="1">
    <source>
        <dbReference type="EMBL" id="CAJ2639914.1"/>
    </source>
</evidence>
<protein>
    <submittedName>
        <fullName evidence="1">Uncharacterized protein</fullName>
    </submittedName>
</protein>
<comment type="caution">
    <text evidence="1">The sequence shown here is derived from an EMBL/GenBank/DDBJ whole genome shotgun (WGS) entry which is preliminary data.</text>
</comment>
<organism evidence="1 2">
    <name type="scientific">Trifolium pratense</name>
    <name type="common">Red clover</name>
    <dbReference type="NCBI Taxonomy" id="57577"/>
    <lineage>
        <taxon>Eukaryota</taxon>
        <taxon>Viridiplantae</taxon>
        <taxon>Streptophyta</taxon>
        <taxon>Embryophyta</taxon>
        <taxon>Tracheophyta</taxon>
        <taxon>Spermatophyta</taxon>
        <taxon>Magnoliopsida</taxon>
        <taxon>eudicotyledons</taxon>
        <taxon>Gunneridae</taxon>
        <taxon>Pentapetalae</taxon>
        <taxon>rosids</taxon>
        <taxon>fabids</taxon>
        <taxon>Fabales</taxon>
        <taxon>Fabaceae</taxon>
        <taxon>Papilionoideae</taxon>
        <taxon>50 kb inversion clade</taxon>
        <taxon>NPAAA clade</taxon>
        <taxon>Hologalegina</taxon>
        <taxon>IRL clade</taxon>
        <taxon>Trifolieae</taxon>
        <taxon>Trifolium</taxon>
    </lineage>
</organism>
<keyword evidence="2" id="KW-1185">Reference proteome</keyword>
<sequence>MAQINVNVLIMNLLVFIALLITLFSGTKAIVICDINTDKLDLCKAAIIGKHPPKPNTKCCGLIKKADLDCLCRYKSLLPALGINPTKALALPRKCGLKTPPGCRET</sequence>
<dbReference type="Proteomes" id="UP001177021">
    <property type="component" value="Unassembled WGS sequence"/>
</dbReference>
<gene>
    <name evidence="1" type="ORF">MILVUS5_LOCUS9858</name>
</gene>
<reference evidence="1" key="1">
    <citation type="submission" date="2023-10" db="EMBL/GenBank/DDBJ databases">
        <authorList>
            <person name="Rodriguez Cubillos JULIANA M."/>
            <person name="De Vega J."/>
        </authorList>
    </citation>
    <scope>NUCLEOTIDE SEQUENCE</scope>
</reference>
<dbReference type="EMBL" id="CASHSV030000024">
    <property type="protein sequence ID" value="CAJ2639914.1"/>
    <property type="molecule type" value="Genomic_DNA"/>
</dbReference>
<evidence type="ECO:0000313" key="2">
    <source>
        <dbReference type="Proteomes" id="UP001177021"/>
    </source>
</evidence>
<accession>A0ACB0J4N9</accession>
<name>A0ACB0J4N9_TRIPR</name>
<proteinExistence type="predicted"/>